<feature type="transmembrane region" description="Helical" evidence="2">
    <location>
        <begin position="128"/>
        <end position="150"/>
    </location>
</feature>
<dbReference type="AlphaFoldDB" id="A0A8S0X0R4"/>
<evidence type="ECO:0000313" key="4">
    <source>
        <dbReference type="Proteomes" id="UP000467700"/>
    </source>
</evidence>
<protein>
    <submittedName>
        <fullName evidence="3">Uncharacterized protein</fullName>
    </submittedName>
</protein>
<evidence type="ECO:0000256" key="2">
    <source>
        <dbReference type="SAM" id="Phobius"/>
    </source>
</evidence>
<feature type="transmembrane region" description="Helical" evidence="2">
    <location>
        <begin position="253"/>
        <end position="273"/>
    </location>
</feature>
<proteinExistence type="predicted"/>
<keyword evidence="2" id="KW-0472">Membrane</keyword>
<reference evidence="3 4" key="1">
    <citation type="submission" date="2020-01" db="EMBL/GenBank/DDBJ databases">
        <authorList>
            <person name="Gupta K D."/>
        </authorList>
    </citation>
    <scope>NUCLEOTIDE SEQUENCE [LARGE SCALE GENOMIC DNA]</scope>
</reference>
<comment type="caution">
    <text evidence="3">The sequence shown here is derived from an EMBL/GenBank/DDBJ whole genome shotgun (WGS) entry which is preliminary data.</text>
</comment>
<feature type="transmembrane region" description="Helical" evidence="2">
    <location>
        <begin position="96"/>
        <end position="116"/>
    </location>
</feature>
<keyword evidence="2" id="KW-1133">Transmembrane helix</keyword>
<feature type="transmembrane region" description="Helical" evidence="2">
    <location>
        <begin position="22"/>
        <end position="45"/>
    </location>
</feature>
<dbReference type="Proteomes" id="UP000467700">
    <property type="component" value="Unassembled WGS sequence"/>
</dbReference>
<gene>
    <name evidence="3" type="ORF">AAE3_LOCUS5761</name>
</gene>
<feature type="transmembrane region" description="Helical" evidence="2">
    <location>
        <begin position="65"/>
        <end position="84"/>
    </location>
</feature>
<feature type="transmembrane region" description="Helical" evidence="2">
    <location>
        <begin position="170"/>
        <end position="193"/>
    </location>
</feature>
<name>A0A8S0X0R4_CYCAE</name>
<accession>A0A8S0X0R4</accession>
<evidence type="ECO:0000256" key="1">
    <source>
        <dbReference type="SAM" id="MobiDB-lite"/>
    </source>
</evidence>
<feature type="compositionally biased region" description="Basic and acidic residues" evidence="1">
    <location>
        <begin position="341"/>
        <end position="357"/>
    </location>
</feature>
<feature type="transmembrane region" description="Helical" evidence="2">
    <location>
        <begin position="228"/>
        <end position="247"/>
    </location>
</feature>
<dbReference type="EMBL" id="CACVBS010000040">
    <property type="protein sequence ID" value="CAA7263628.1"/>
    <property type="molecule type" value="Genomic_DNA"/>
</dbReference>
<keyword evidence="2" id="KW-0812">Transmembrane</keyword>
<organism evidence="3 4">
    <name type="scientific">Cyclocybe aegerita</name>
    <name type="common">Black poplar mushroom</name>
    <name type="synonym">Agrocybe aegerita</name>
    <dbReference type="NCBI Taxonomy" id="1973307"/>
    <lineage>
        <taxon>Eukaryota</taxon>
        <taxon>Fungi</taxon>
        <taxon>Dikarya</taxon>
        <taxon>Basidiomycota</taxon>
        <taxon>Agaricomycotina</taxon>
        <taxon>Agaricomycetes</taxon>
        <taxon>Agaricomycetidae</taxon>
        <taxon>Agaricales</taxon>
        <taxon>Agaricineae</taxon>
        <taxon>Bolbitiaceae</taxon>
        <taxon>Cyclocybe</taxon>
    </lineage>
</organism>
<evidence type="ECO:0000313" key="3">
    <source>
        <dbReference type="EMBL" id="CAA7263628.1"/>
    </source>
</evidence>
<sequence length="365" mass="40849">MADPSQQLPNPFTPMAFLPPDIAFQVTVASYILVGSLGVLIWDILNNLSSDYRLLTKYRIGLPTIAYFISRVGSLAYVLCSTIFETYPADNCALFEKILCGLYPVAIPATSLLFFFRVRAIFDRNKVVVAFFAFMWLAVLGGCITVTRGVTGINIGPTKYCLNFALEDYVAAAAIIPLVNDTLVFFAISVRLMTNTHVEYNLRNGIKTIVSGDYLPAFSKTLFQDGQIYYLTTVSTNLLTVIMLYIYSVPITYRTMFTVPNIALMNIMACRVFRNTKFGVFRETALSTSKLMSTRDDRSQPSVIPLSLRKTPNHASTTVNDMHMHGDVNGVAITKTIEHDYDHSDHSEDNKEYKEAYGRGQNNMV</sequence>
<dbReference type="OrthoDB" id="3038990at2759"/>
<keyword evidence="4" id="KW-1185">Reference proteome</keyword>
<feature type="region of interest" description="Disordered" evidence="1">
    <location>
        <begin position="341"/>
        <end position="365"/>
    </location>
</feature>